<dbReference type="Gene3D" id="2.60.40.1180">
    <property type="entry name" value="Golgi alpha-mannosidase II"/>
    <property type="match status" value="1"/>
</dbReference>
<dbReference type="SMART" id="SM00642">
    <property type="entry name" value="Aamy"/>
    <property type="match status" value="1"/>
</dbReference>
<keyword evidence="4" id="KW-0462">Maltose metabolism</keyword>
<feature type="domain" description="Glycosyl hydrolase family 13 catalytic" evidence="5">
    <location>
        <begin position="32"/>
        <end position="443"/>
    </location>
</feature>
<keyword evidence="2" id="KW-0378">Hydrolase</keyword>
<accession>A0A316Z1D3</accession>
<name>A0A316Z1D3_9BASI</name>
<dbReference type="Gene3D" id="3.90.400.10">
    <property type="entry name" value="Oligo-1,6-glucosidase, Domain 2"/>
    <property type="match status" value="1"/>
</dbReference>
<dbReference type="Pfam" id="PF00128">
    <property type="entry name" value="Alpha-amylase"/>
    <property type="match status" value="2"/>
</dbReference>
<proteinExistence type="inferred from homology"/>
<evidence type="ECO:0000256" key="4">
    <source>
        <dbReference type="ARBA" id="ARBA00026248"/>
    </source>
</evidence>
<dbReference type="InterPro" id="IPR013780">
    <property type="entry name" value="Glyco_hydro_b"/>
</dbReference>
<organism evidence="6 7">
    <name type="scientific">Tilletiopsis washingtonensis</name>
    <dbReference type="NCBI Taxonomy" id="58919"/>
    <lineage>
        <taxon>Eukaryota</taxon>
        <taxon>Fungi</taxon>
        <taxon>Dikarya</taxon>
        <taxon>Basidiomycota</taxon>
        <taxon>Ustilaginomycotina</taxon>
        <taxon>Exobasidiomycetes</taxon>
        <taxon>Entylomatales</taxon>
        <taxon>Entylomatales incertae sedis</taxon>
        <taxon>Tilletiopsis</taxon>
    </lineage>
</organism>
<dbReference type="InterPro" id="IPR006047">
    <property type="entry name" value="GH13_cat_dom"/>
</dbReference>
<dbReference type="AlphaFoldDB" id="A0A316Z1D3"/>
<dbReference type="GO" id="GO:0004575">
    <property type="term" value="F:sucrose alpha-glucosidase activity"/>
    <property type="evidence" value="ECO:0007669"/>
    <property type="project" value="TreeGrafter"/>
</dbReference>
<protein>
    <submittedName>
        <fullName evidence="6">Alpha-amylase-domain-containing protein</fullName>
    </submittedName>
</protein>
<evidence type="ECO:0000256" key="2">
    <source>
        <dbReference type="ARBA" id="ARBA00022801"/>
    </source>
</evidence>
<dbReference type="Gene3D" id="3.20.20.80">
    <property type="entry name" value="Glycosidases"/>
    <property type="match status" value="2"/>
</dbReference>
<evidence type="ECO:0000256" key="3">
    <source>
        <dbReference type="ARBA" id="ARBA00023295"/>
    </source>
</evidence>
<dbReference type="InterPro" id="IPR017853">
    <property type="entry name" value="GH"/>
</dbReference>
<dbReference type="PANTHER" id="PTHR10357">
    <property type="entry name" value="ALPHA-AMYLASE FAMILY MEMBER"/>
    <property type="match status" value="1"/>
</dbReference>
<dbReference type="FunFam" id="3.20.20.80:FF:000064">
    <property type="entry name" value="Oligo-1,6-glucosidase"/>
    <property type="match status" value="1"/>
</dbReference>
<reference evidence="6 7" key="1">
    <citation type="journal article" date="2018" name="Mol. Biol. Evol.">
        <title>Broad Genomic Sampling Reveals a Smut Pathogenic Ancestry of the Fungal Clade Ustilaginomycotina.</title>
        <authorList>
            <person name="Kijpornyongpan T."/>
            <person name="Mondo S.J."/>
            <person name="Barry K."/>
            <person name="Sandor L."/>
            <person name="Lee J."/>
            <person name="Lipzen A."/>
            <person name="Pangilinan J."/>
            <person name="LaButti K."/>
            <person name="Hainaut M."/>
            <person name="Henrissat B."/>
            <person name="Grigoriev I.V."/>
            <person name="Spatafora J.W."/>
            <person name="Aime M.C."/>
        </authorList>
    </citation>
    <scope>NUCLEOTIDE SEQUENCE [LARGE SCALE GENOMIC DNA]</scope>
    <source>
        <strain evidence="6 7">MCA 4186</strain>
    </source>
</reference>
<dbReference type="GO" id="GO:0005987">
    <property type="term" value="P:sucrose catabolic process"/>
    <property type="evidence" value="ECO:0007669"/>
    <property type="project" value="TreeGrafter"/>
</dbReference>
<dbReference type="InterPro" id="IPR045857">
    <property type="entry name" value="O16G_dom_2"/>
</dbReference>
<evidence type="ECO:0000259" key="5">
    <source>
        <dbReference type="SMART" id="SM00642"/>
    </source>
</evidence>
<dbReference type="GO" id="GO:0004574">
    <property type="term" value="F:oligo-1,6-glucosidase activity"/>
    <property type="evidence" value="ECO:0007669"/>
    <property type="project" value="TreeGrafter"/>
</dbReference>
<dbReference type="PANTHER" id="PTHR10357:SF179">
    <property type="entry name" value="NEUTRAL AND BASIC AMINO ACID TRANSPORT PROTEIN RBAT"/>
    <property type="match status" value="1"/>
</dbReference>
<dbReference type="SUPFAM" id="SSF51445">
    <property type="entry name" value="(Trans)glycosidases"/>
    <property type="match status" value="1"/>
</dbReference>
<dbReference type="GO" id="GO:0033934">
    <property type="term" value="F:glucan 1,4-alpha-maltotriohydrolase activity"/>
    <property type="evidence" value="ECO:0007669"/>
    <property type="project" value="TreeGrafter"/>
</dbReference>
<dbReference type="STRING" id="58919.A0A316Z1D3"/>
<evidence type="ECO:0000313" key="6">
    <source>
        <dbReference type="EMBL" id="PWN94894.1"/>
    </source>
</evidence>
<sequence length="614" mass="67618">MSPGPGPSNASLAALPSSFGLDAWWKRAVVFQVWPASFADSNGDGIGDVRGIIDKLDYLKELGVDVVWSSPLYESPDRDMGYDVADYKKIAPRYGTLQDVDELIAQLKKRDMKFMMDLVVNHTSDQHAWFQESKASKTSAKREWYIWRKGKVSETGEKLPPTCGVADTSLLPPPSSPLHYAPSSFAGRFSIHLGSLRSALPARNTHRPHAKHPDILLPWTHPARNELRTCFTFDLVSSHGVGGGGGRAELQRPLREGGSDLLLAFASMTRTAISNGLCTSLFFGWPGPTLCVPTSDTRAPLLCAPPLPSVPKPIHLPHFKGIVNKWHTYVHRSSAFLANYVENHDQPRSISRWASDAPAHRRHAGRMLALFQCSLSGTLYCYQGQEIGMKNIPQDWGIEEYLDCATINFNRMCQDLTAQGKTAPARPEDVLAFAQRKARDNARCPVQWSGAAQAGFTSGNKAWMRVQEADAAAGWNAAAQLADPGSVRAMWKAALAARKKYNLHLANFNLLVPADERVFAYVRNPPHGASVLVVMNWSAELVEDVTLAPDAAAQAQAEESLEFKSAEPIASLHDLEKRATLVLGSHDDAQTHARWKGQTLSALRPYEGLWFELQ</sequence>
<evidence type="ECO:0000313" key="7">
    <source>
        <dbReference type="Proteomes" id="UP000245946"/>
    </source>
</evidence>
<keyword evidence="7" id="KW-1185">Reference proteome</keyword>
<dbReference type="RefSeq" id="XP_025595173.1">
    <property type="nucleotide sequence ID" value="XM_025740401.1"/>
</dbReference>
<gene>
    <name evidence="6" type="ORF">FA09DRAFT_302335</name>
</gene>
<dbReference type="GeneID" id="37267947"/>
<keyword evidence="3" id="KW-0326">Glycosidase</keyword>
<dbReference type="EMBL" id="KZ819308">
    <property type="protein sequence ID" value="PWN94894.1"/>
    <property type="molecule type" value="Genomic_DNA"/>
</dbReference>
<evidence type="ECO:0000256" key="1">
    <source>
        <dbReference type="ARBA" id="ARBA00008061"/>
    </source>
</evidence>
<comment type="similarity">
    <text evidence="1">Belongs to the glycosyl hydrolase 13 family.</text>
</comment>
<dbReference type="GO" id="GO:0000025">
    <property type="term" value="P:maltose catabolic process"/>
    <property type="evidence" value="ECO:0007669"/>
    <property type="project" value="TreeGrafter"/>
</dbReference>
<dbReference type="OrthoDB" id="1740265at2759"/>
<dbReference type="GO" id="GO:0004556">
    <property type="term" value="F:alpha-amylase activity"/>
    <property type="evidence" value="ECO:0007669"/>
    <property type="project" value="TreeGrafter"/>
</dbReference>
<dbReference type="Proteomes" id="UP000245946">
    <property type="component" value="Unassembled WGS sequence"/>
</dbReference>